<dbReference type="Pfam" id="PF02365">
    <property type="entry name" value="NAM"/>
    <property type="match status" value="1"/>
</dbReference>
<keyword evidence="1" id="KW-0805">Transcription regulation</keyword>
<dbReference type="SUPFAM" id="SSF101941">
    <property type="entry name" value="NAC domain"/>
    <property type="match status" value="1"/>
</dbReference>
<dbReference type="PANTHER" id="PTHR31719">
    <property type="entry name" value="NAC TRANSCRIPTION FACTOR 56"/>
    <property type="match status" value="1"/>
</dbReference>
<dbReference type="Gramene" id="mRNA:HanXRQr2_Chr01g0037581">
    <property type="protein sequence ID" value="mRNA:HanXRQr2_Chr01g0037581"/>
    <property type="gene ID" value="HanXRQr2_Chr01g0037581"/>
</dbReference>
<dbReference type="InterPro" id="IPR036093">
    <property type="entry name" value="NAC_dom_sf"/>
</dbReference>
<evidence type="ECO:0000256" key="1">
    <source>
        <dbReference type="ARBA" id="ARBA00023015"/>
    </source>
</evidence>
<feature type="domain" description="NAC" evidence="6">
    <location>
        <begin position="19"/>
        <end position="175"/>
    </location>
</feature>
<evidence type="ECO:0000256" key="4">
    <source>
        <dbReference type="ARBA" id="ARBA00023242"/>
    </source>
</evidence>
<accession>A0A251VRR7</accession>
<reference evidence="7" key="3">
    <citation type="submission" date="2020-06" db="EMBL/GenBank/DDBJ databases">
        <title>Helianthus annuus Genome sequencing and assembly Release 2.</title>
        <authorList>
            <person name="Gouzy J."/>
            <person name="Langlade N."/>
            <person name="Munos S."/>
        </authorList>
    </citation>
    <scope>NUCLEOTIDE SEQUENCE</scope>
    <source>
        <tissue evidence="7">Leaves</tissue>
    </source>
</reference>
<feature type="compositionally biased region" description="Polar residues" evidence="5">
    <location>
        <begin position="201"/>
        <end position="230"/>
    </location>
</feature>
<dbReference type="Gene3D" id="2.170.150.80">
    <property type="entry name" value="NAC domain"/>
    <property type="match status" value="1"/>
</dbReference>
<sequence length="422" mass="47926">MEEIVPYAHQEQPDYVDNLLPSYRFCPTDSELILYYLKPKIETGEHPKCRIYEVNLYSHSPEELTNQYRPCDDKWYFFTPRERKYEKGKVPNRRTGDFGYWKTTQKYTSVYHHYSATEPRVVGTRRSLDYRDEKGCKTAWLMQEYATNHPNLPIGSGQDGNKVLTDWVLCKIYKKKSSNETAEKTIAQAPPPPQVFASELPLTNSTGDQYQQNHFMSTPTNSAQIPHGATTSTSNYPHVYAAQSRANYTSPISDHIFQQMYHSMSTATNSTPAESLASAQPRANYTSPVSGHTFQQMYHSMSTPTNSAQIPHGATASTSNYPHVYATQSCANYTSPVSDHTFQQMYDSMPTATNSTPAESLASAQPFAYTTPVSLEDIAMNDWDDIFQQDGFSTTQSVVDKDILEFDDWISFEDFMSSEFDS</sequence>
<protein>
    <submittedName>
        <fullName evidence="8">Putative NAC domain-containing protein</fullName>
    </submittedName>
    <submittedName>
        <fullName evidence="7">Transcription factor NAM family</fullName>
    </submittedName>
</protein>
<evidence type="ECO:0000259" key="6">
    <source>
        <dbReference type="PROSITE" id="PS51005"/>
    </source>
</evidence>
<dbReference type="PROSITE" id="PS51005">
    <property type="entry name" value="NAC"/>
    <property type="match status" value="1"/>
</dbReference>
<organism evidence="8 9">
    <name type="scientific">Helianthus annuus</name>
    <name type="common">Common sunflower</name>
    <dbReference type="NCBI Taxonomy" id="4232"/>
    <lineage>
        <taxon>Eukaryota</taxon>
        <taxon>Viridiplantae</taxon>
        <taxon>Streptophyta</taxon>
        <taxon>Embryophyta</taxon>
        <taxon>Tracheophyta</taxon>
        <taxon>Spermatophyta</taxon>
        <taxon>Magnoliopsida</taxon>
        <taxon>eudicotyledons</taxon>
        <taxon>Gunneridae</taxon>
        <taxon>Pentapetalae</taxon>
        <taxon>asterids</taxon>
        <taxon>campanulids</taxon>
        <taxon>Asterales</taxon>
        <taxon>Asteraceae</taxon>
        <taxon>Asteroideae</taxon>
        <taxon>Heliantheae alliance</taxon>
        <taxon>Heliantheae</taxon>
        <taxon>Helianthus</taxon>
    </lineage>
</organism>
<dbReference type="EMBL" id="CM007890">
    <property type="protein sequence ID" value="OTG38049.1"/>
    <property type="molecule type" value="Genomic_DNA"/>
</dbReference>
<dbReference type="OMA" id="HYSATEP"/>
<dbReference type="GO" id="GO:0006355">
    <property type="term" value="P:regulation of DNA-templated transcription"/>
    <property type="evidence" value="ECO:0007669"/>
    <property type="project" value="InterPro"/>
</dbReference>
<dbReference type="EMBL" id="MNCJ02000316">
    <property type="protein sequence ID" value="KAF5823365.1"/>
    <property type="molecule type" value="Genomic_DNA"/>
</dbReference>
<gene>
    <name evidence="8" type="ORF">HannXRQ_Chr01g0025451</name>
    <name evidence="7" type="ORF">HanXRQr2_Chr01g0037581</name>
</gene>
<dbReference type="GO" id="GO:0003677">
    <property type="term" value="F:DNA binding"/>
    <property type="evidence" value="ECO:0007669"/>
    <property type="project" value="UniProtKB-KW"/>
</dbReference>
<evidence type="ECO:0000256" key="2">
    <source>
        <dbReference type="ARBA" id="ARBA00023125"/>
    </source>
</evidence>
<dbReference type="InterPro" id="IPR003441">
    <property type="entry name" value="NAC-dom"/>
</dbReference>
<evidence type="ECO:0000313" key="8">
    <source>
        <dbReference type="EMBL" id="OTG38049.1"/>
    </source>
</evidence>
<keyword evidence="4" id="KW-0539">Nucleus</keyword>
<reference evidence="8" key="2">
    <citation type="submission" date="2017-02" db="EMBL/GenBank/DDBJ databases">
        <title>Sunflower complete genome.</title>
        <authorList>
            <person name="Langlade N."/>
            <person name="Munos S."/>
        </authorList>
    </citation>
    <scope>NUCLEOTIDE SEQUENCE [LARGE SCALE GENOMIC DNA]</scope>
    <source>
        <tissue evidence="8">Leaves</tissue>
    </source>
</reference>
<dbReference type="PANTHER" id="PTHR31719:SF179">
    <property type="entry name" value="OS08G0148400 PROTEIN"/>
    <property type="match status" value="1"/>
</dbReference>
<evidence type="ECO:0000313" key="9">
    <source>
        <dbReference type="Proteomes" id="UP000215914"/>
    </source>
</evidence>
<keyword evidence="3" id="KW-0804">Transcription</keyword>
<keyword evidence="2" id="KW-0238">DNA-binding</keyword>
<evidence type="ECO:0000256" key="3">
    <source>
        <dbReference type="ARBA" id="ARBA00023163"/>
    </source>
</evidence>
<evidence type="ECO:0000256" key="5">
    <source>
        <dbReference type="SAM" id="MobiDB-lite"/>
    </source>
</evidence>
<dbReference type="InParanoid" id="A0A251VRR7"/>
<dbReference type="Proteomes" id="UP000215914">
    <property type="component" value="Chromosome 1"/>
</dbReference>
<proteinExistence type="predicted"/>
<keyword evidence="9" id="KW-1185">Reference proteome</keyword>
<dbReference type="AlphaFoldDB" id="A0A251VRR7"/>
<reference evidence="7 9" key="1">
    <citation type="journal article" date="2017" name="Nature">
        <title>The sunflower genome provides insights into oil metabolism, flowering and Asterid evolution.</title>
        <authorList>
            <person name="Badouin H."/>
            <person name="Gouzy J."/>
            <person name="Grassa C.J."/>
            <person name="Murat F."/>
            <person name="Staton S.E."/>
            <person name="Cottret L."/>
            <person name="Lelandais-Briere C."/>
            <person name="Owens G.L."/>
            <person name="Carrere S."/>
            <person name="Mayjonade B."/>
            <person name="Legrand L."/>
            <person name="Gill N."/>
            <person name="Kane N.C."/>
            <person name="Bowers J.E."/>
            <person name="Hubner S."/>
            <person name="Bellec A."/>
            <person name="Berard A."/>
            <person name="Berges H."/>
            <person name="Blanchet N."/>
            <person name="Boniface M.C."/>
            <person name="Brunel D."/>
            <person name="Catrice O."/>
            <person name="Chaidir N."/>
            <person name="Claudel C."/>
            <person name="Donnadieu C."/>
            <person name="Faraut T."/>
            <person name="Fievet G."/>
            <person name="Helmstetter N."/>
            <person name="King M."/>
            <person name="Knapp S.J."/>
            <person name="Lai Z."/>
            <person name="Le Paslier M.C."/>
            <person name="Lippi Y."/>
            <person name="Lorenzon L."/>
            <person name="Mandel J.R."/>
            <person name="Marage G."/>
            <person name="Marchand G."/>
            <person name="Marquand E."/>
            <person name="Bret-Mestries E."/>
            <person name="Morien E."/>
            <person name="Nambeesan S."/>
            <person name="Nguyen T."/>
            <person name="Pegot-Espagnet P."/>
            <person name="Pouilly N."/>
            <person name="Raftis F."/>
            <person name="Sallet E."/>
            <person name="Schiex T."/>
            <person name="Thomas J."/>
            <person name="Vandecasteele C."/>
            <person name="Vares D."/>
            <person name="Vear F."/>
            <person name="Vautrin S."/>
            <person name="Crespi M."/>
            <person name="Mangin B."/>
            <person name="Burke J.M."/>
            <person name="Salse J."/>
            <person name="Munos S."/>
            <person name="Vincourt P."/>
            <person name="Rieseberg L.H."/>
            <person name="Langlade N.B."/>
        </authorList>
    </citation>
    <scope>NUCLEOTIDE SEQUENCE [LARGE SCALE GENOMIC DNA]</scope>
    <source>
        <strain evidence="9">cv. SF193</strain>
        <tissue evidence="7">Leaves</tissue>
    </source>
</reference>
<name>A0A251VRR7_HELAN</name>
<feature type="region of interest" description="Disordered" evidence="5">
    <location>
        <begin position="180"/>
        <end position="230"/>
    </location>
</feature>
<evidence type="ECO:0000313" key="7">
    <source>
        <dbReference type="EMBL" id="KAF5823365.1"/>
    </source>
</evidence>